<comment type="caution">
    <text evidence="1">The sequence shown here is derived from an EMBL/GenBank/DDBJ whole genome shotgun (WGS) entry which is preliminary data.</text>
</comment>
<proteinExistence type="predicted"/>
<dbReference type="PANTHER" id="PTHR20883">
    <property type="entry name" value="PHYTANOYL-COA DIOXYGENASE DOMAIN CONTAINING 1"/>
    <property type="match status" value="1"/>
</dbReference>
<evidence type="ECO:0000313" key="2">
    <source>
        <dbReference type="Proteomes" id="UP000307943"/>
    </source>
</evidence>
<dbReference type="GO" id="GO:0005506">
    <property type="term" value="F:iron ion binding"/>
    <property type="evidence" value="ECO:0007669"/>
    <property type="project" value="UniProtKB-ARBA"/>
</dbReference>
<dbReference type="OrthoDB" id="9814777at2"/>
<dbReference type="Gene3D" id="2.60.120.620">
    <property type="entry name" value="q2cbj1_9rhob like domain"/>
    <property type="match status" value="1"/>
</dbReference>
<dbReference type="RefSeq" id="WP_139606036.1">
    <property type="nucleotide sequence ID" value="NZ_VDCQ01000058.1"/>
</dbReference>
<dbReference type="SUPFAM" id="SSF51197">
    <property type="entry name" value="Clavaminate synthase-like"/>
    <property type="match status" value="1"/>
</dbReference>
<dbReference type="Proteomes" id="UP000307943">
    <property type="component" value="Unassembled WGS sequence"/>
</dbReference>
<organism evidence="1 2">
    <name type="scientific">Paenibacillus hemerocallicola</name>
    <dbReference type="NCBI Taxonomy" id="1172614"/>
    <lineage>
        <taxon>Bacteria</taxon>
        <taxon>Bacillati</taxon>
        <taxon>Bacillota</taxon>
        <taxon>Bacilli</taxon>
        <taxon>Bacillales</taxon>
        <taxon>Paenibacillaceae</taxon>
        <taxon>Paenibacillus</taxon>
    </lineage>
</organism>
<name>A0A5C4T130_9BACL</name>
<keyword evidence="1" id="KW-0223">Dioxygenase</keyword>
<gene>
    <name evidence="1" type="ORF">FE784_30450</name>
</gene>
<dbReference type="PANTHER" id="PTHR20883:SF46">
    <property type="entry name" value="PHYTANOYL-COA HYDROXYLASE"/>
    <property type="match status" value="1"/>
</dbReference>
<dbReference type="Pfam" id="PF05721">
    <property type="entry name" value="PhyH"/>
    <property type="match status" value="1"/>
</dbReference>
<dbReference type="GO" id="GO:0016706">
    <property type="term" value="F:2-oxoglutarate-dependent dioxygenase activity"/>
    <property type="evidence" value="ECO:0007669"/>
    <property type="project" value="UniProtKB-ARBA"/>
</dbReference>
<keyword evidence="1" id="KW-0560">Oxidoreductase</keyword>
<dbReference type="AlphaFoldDB" id="A0A5C4T130"/>
<sequence>MSNMQESPDKINERLYRHRGIHEPLPNPSHIGEEARAAYKSLGFLAVSDLITGIEVQQSIDSIMDIVFDRETKAKIQFTKSQAELQTDSEREMTVRKVHEYVNHNEQLRRIAHHPHIVAIVEKLLGEKPVLVQDMALLKPPTGGGEKPWHQDMAYGALAYHKAVIGVWIALDEAGLDNGCMHVIPRSHREGATPHYAIRDWQLCDTGIPVERNIAVPLQPGGALFFHGLLFHGTPNNTSDKRRRALQFHYACESAAKLSPQEYKRMFTNEMTGAEC</sequence>
<dbReference type="InterPro" id="IPR008775">
    <property type="entry name" value="Phytyl_CoA_dOase-like"/>
</dbReference>
<protein>
    <submittedName>
        <fullName evidence="1">Phytanoyl-CoA dioxygenase family protein</fullName>
    </submittedName>
</protein>
<reference evidence="1 2" key="1">
    <citation type="submission" date="2019-05" db="EMBL/GenBank/DDBJ databases">
        <title>We sequenced the genome of Paenibacillus hemerocallicola KCTC 33185 for further insight into its adaptation and study the phylogeny of Paenibacillus.</title>
        <authorList>
            <person name="Narsing Rao M.P."/>
        </authorList>
    </citation>
    <scope>NUCLEOTIDE SEQUENCE [LARGE SCALE GENOMIC DNA]</scope>
    <source>
        <strain evidence="1 2">KCTC 33185</strain>
    </source>
</reference>
<keyword evidence="2" id="KW-1185">Reference proteome</keyword>
<evidence type="ECO:0000313" key="1">
    <source>
        <dbReference type="EMBL" id="TNJ62490.1"/>
    </source>
</evidence>
<accession>A0A5C4T130</accession>
<dbReference type="EMBL" id="VDCQ01000058">
    <property type="protein sequence ID" value="TNJ62490.1"/>
    <property type="molecule type" value="Genomic_DNA"/>
</dbReference>